<dbReference type="Gene3D" id="3.30.1490.480">
    <property type="entry name" value="Endolytic murein transglycosylase"/>
    <property type="match status" value="1"/>
</dbReference>
<dbReference type="AlphaFoldDB" id="A0A1G9MK91"/>
<dbReference type="STRING" id="321763.SAMN04488692_10895"/>
<gene>
    <name evidence="3" type="ORF">SAMN04488692_10895</name>
</gene>
<evidence type="ECO:0000313" key="3">
    <source>
        <dbReference type="EMBL" id="SDL74688.1"/>
    </source>
</evidence>
<keyword evidence="4" id="KW-1185">Reference proteome</keyword>
<sequence length="208" mass="23709">MMMVDKAQAKVIMFILISLGLVFLLSGGYLLYQEQFQPETAEEPEEEIQAEEEEVYEETEIYDEDESGMEEEDQTAEETDDERVFQEVDIEELEDEMLDEDWAVELDVKDSGRFPADLSRAAEVLELQSSTLKLENLPEEYVSVIIPEGAAAIQVGYILDQAGVMSFSEFNRVQLMFDISTDIRAGTHYLPRSGDKLDVLEEILITEI</sequence>
<proteinExistence type="predicted"/>
<keyword evidence="2" id="KW-1133">Transmembrane helix</keyword>
<accession>A0A1G9MK91</accession>
<reference evidence="3 4" key="1">
    <citation type="submission" date="2016-10" db="EMBL/GenBank/DDBJ databases">
        <authorList>
            <person name="de Groot N.N."/>
        </authorList>
    </citation>
    <scope>NUCLEOTIDE SEQUENCE [LARGE SCALE GENOMIC DNA]</scope>
    <source>
        <strain evidence="3 4">SLAS-1</strain>
    </source>
</reference>
<feature type="compositionally biased region" description="Acidic residues" evidence="1">
    <location>
        <begin position="40"/>
        <end position="81"/>
    </location>
</feature>
<feature type="transmembrane region" description="Helical" evidence="2">
    <location>
        <begin position="12"/>
        <end position="32"/>
    </location>
</feature>
<evidence type="ECO:0000256" key="2">
    <source>
        <dbReference type="SAM" id="Phobius"/>
    </source>
</evidence>
<evidence type="ECO:0000313" key="4">
    <source>
        <dbReference type="Proteomes" id="UP000199476"/>
    </source>
</evidence>
<feature type="region of interest" description="Disordered" evidence="1">
    <location>
        <begin position="37"/>
        <end position="82"/>
    </location>
</feature>
<name>A0A1G9MK91_9FIRM</name>
<dbReference type="Proteomes" id="UP000199476">
    <property type="component" value="Unassembled WGS sequence"/>
</dbReference>
<keyword evidence="2" id="KW-0472">Membrane</keyword>
<dbReference type="EMBL" id="FNGO01000008">
    <property type="protein sequence ID" value="SDL74688.1"/>
    <property type="molecule type" value="Genomic_DNA"/>
</dbReference>
<protein>
    <submittedName>
        <fullName evidence="3">Uncharacterized protein</fullName>
    </submittedName>
</protein>
<evidence type="ECO:0000256" key="1">
    <source>
        <dbReference type="SAM" id="MobiDB-lite"/>
    </source>
</evidence>
<keyword evidence="2" id="KW-0812">Transmembrane</keyword>
<organism evidence="3 4">
    <name type="scientific">Halarsenatibacter silvermanii</name>
    <dbReference type="NCBI Taxonomy" id="321763"/>
    <lineage>
        <taxon>Bacteria</taxon>
        <taxon>Bacillati</taxon>
        <taxon>Bacillota</taxon>
        <taxon>Clostridia</taxon>
        <taxon>Halanaerobiales</taxon>
        <taxon>Halarsenatibacteraceae</taxon>
        <taxon>Halarsenatibacter</taxon>
    </lineage>
</organism>